<protein>
    <recommendedName>
        <fullName evidence="11">Potassium-transporting ATPase KdpC subunit</fullName>
    </recommendedName>
    <alternativeName>
        <fullName evidence="11">ATP phosphohydrolase [potassium-transporting] C chain</fullName>
    </alternativeName>
    <alternativeName>
        <fullName evidence="11">Potassium-binding and translocating subunit C</fullName>
    </alternativeName>
    <alternativeName>
        <fullName evidence="11">Potassium-translocating ATPase C chain</fullName>
    </alternativeName>
</protein>
<dbReference type="PANTHER" id="PTHR30042">
    <property type="entry name" value="POTASSIUM-TRANSPORTING ATPASE C CHAIN"/>
    <property type="match status" value="1"/>
</dbReference>
<keyword evidence="8 11" id="KW-1133">Transmembrane helix</keyword>
<evidence type="ECO:0000256" key="8">
    <source>
        <dbReference type="ARBA" id="ARBA00022989"/>
    </source>
</evidence>
<keyword evidence="2 11" id="KW-1003">Cell membrane</keyword>
<accession>A0A1G6J7S2</accession>
<dbReference type="InterPro" id="IPR003820">
    <property type="entry name" value="KdpC"/>
</dbReference>
<evidence type="ECO:0000256" key="10">
    <source>
        <dbReference type="ARBA" id="ARBA00023136"/>
    </source>
</evidence>
<dbReference type="EMBL" id="FMZO01000001">
    <property type="protein sequence ID" value="SDC14737.1"/>
    <property type="molecule type" value="Genomic_DNA"/>
</dbReference>
<reference evidence="13" key="1">
    <citation type="submission" date="2016-10" db="EMBL/GenBank/DDBJ databases">
        <authorList>
            <person name="Varghese N."/>
            <person name="Submissions S."/>
        </authorList>
    </citation>
    <scope>NUCLEOTIDE SEQUENCE [LARGE SCALE GENOMIC DNA]</scope>
    <source>
        <strain evidence="13">DSM 25811 / CCM 8410 / LMG 26954 / E90</strain>
    </source>
</reference>
<evidence type="ECO:0000256" key="6">
    <source>
        <dbReference type="ARBA" id="ARBA00022840"/>
    </source>
</evidence>
<evidence type="ECO:0000256" key="2">
    <source>
        <dbReference type="ARBA" id="ARBA00022475"/>
    </source>
</evidence>
<evidence type="ECO:0000256" key="7">
    <source>
        <dbReference type="ARBA" id="ARBA00022958"/>
    </source>
</evidence>
<keyword evidence="7 11" id="KW-0630">Potassium</keyword>
<evidence type="ECO:0000256" key="1">
    <source>
        <dbReference type="ARBA" id="ARBA00022448"/>
    </source>
</evidence>
<gene>
    <name evidence="11" type="primary">kdpC</name>
    <name evidence="12" type="ORF">SAMN04487894_101447</name>
</gene>
<feature type="transmembrane region" description="Helical" evidence="11">
    <location>
        <begin position="12"/>
        <end position="33"/>
    </location>
</feature>
<dbReference type="GO" id="GO:0005524">
    <property type="term" value="F:ATP binding"/>
    <property type="evidence" value="ECO:0007669"/>
    <property type="project" value="UniProtKB-UniRule"/>
</dbReference>
<keyword evidence="1 11" id="KW-0813">Transport</keyword>
<name>A0A1G6J7S2_NIADE</name>
<keyword evidence="4 11" id="KW-0812">Transmembrane</keyword>
<keyword evidence="13" id="KW-1185">Reference proteome</keyword>
<dbReference type="OrthoDB" id="9809491at2"/>
<dbReference type="PANTHER" id="PTHR30042:SF2">
    <property type="entry name" value="POTASSIUM-TRANSPORTING ATPASE KDPC SUBUNIT"/>
    <property type="match status" value="1"/>
</dbReference>
<comment type="function">
    <text evidence="11">Part of the high-affinity ATP-driven potassium transport (or Kdp) system, which catalyzes the hydrolysis of ATP coupled with the electrogenic transport of potassium into the cytoplasm. This subunit acts as a catalytic chaperone that increases the ATP-binding affinity of the ATP-hydrolyzing subunit KdpB by the formation of a transient KdpB/KdpC/ATP ternary complex.</text>
</comment>
<comment type="subcellular location">
    <subcellularLocation>
        <location evidence="11">Cell membrane</location>
        <topology evidence="11">Single-pass membrane protein</topology>
    </subcellularLocation>
</comment>
<dbReference type="GO" id="GO:0005886">
    <property type="term" value="C:plasma membrane"/>
    <property type="evidence" value="ECO:0007669"/>
    <property type="project" value="UniProtKB-SubCell"/>
</dbReference>
<comment type="similarity">
    <text evidence="11">Belongs to the KdpC family.</text>
</comment>
<dbReference type="GO" id="GO:0008556">
    <property type="term" value="F:P-type potassium transmembrane transporter activity"/>
    <property type="evidence" value="ECO:0007669"/>
    <property type="project" value="InterPro"/>
</dbReference>
<keyword evidence="5 11" id="KW-0547">Nucleotide-binding</keyword>
<sequence>MKQQILPALRLTLVLMILCAGVYTLLLSGFAGLTPEKGKGEKIADRNGKSYYANIGQRFDSVIYFNSRPSAVAYNAAGSGGSNKGPNNPGYLKEVQQRVEAFRQNNPGAVIPADIVTASGSGLDPDISVAAANAQVARIATARKLSQQAVQELVNQHTNRPLLGPQKINVLKLNIDLDKLNH</sequence>
<dbReference type="NCBIfam" id="TIGR00681">
    <property type="entry name" value="kdpC"/>
    <property type="match status" value="1"/>
</dbReference>
<evidence type="ECO:0000313" key="12">
    <source>
        <dbReference type="EMBL" id="SDC14737.1"/>
    </source>
</evidence>
<dbReference type="HAMAP" id="MF_00276">
    <property type="entry name" value="KdpC"/>
    <property type="match status" value="1"/>
</dbReference>
<organism evidence="12 13">
    <name type="scientific">Niabella drilacis (strain DSM 25811 / CCM 8410 / CCUG 62505 / LMG 26954 / E90)</name>
    <dbReference type="NCBI Taxonomy" id="1285928"/>
    <lineage>
        <taxon>Bacteria</taxon>
        <taxon>Pseudomonadati</taxon>
        <taxon>Bacteroidota</taxon>
        <taxon>Chitinophagia</taxon>
        <taxon>Chitinophagales</taxon>
        <taxon>Chitinophagaceae</taxon>
        <taxon>Niabella</taxon>
    </lineage>
</organism>
<evidence type="ECO:0000256" key="5">
    <source>
        <dbReference type="ARBA" id="ARBA00022741"/>
    </source>
</evidence>
<dbReference type="RefSeq" id="WP_090388385.1">
    <property type="nucleotide sequence ID" value="NZ_FMZO01000001.1"/>
</dbReference>
<keyword evidence="9 11" id="KW-0406">Ion transport</keyword>
<evidence type="ECO:0000256" key="3">
    <source>
        <dbReference type="ARBA" id="ARBA00022538"/>
    </source>
</evidence>
<keyword evidence="6 11" id="KW-0067">ATP-binding</keyword>
<dbReference type="PIRSF" id="PIRSF001296">
    <property type="entry name" value="K_ATPase_KdpC"/>
    <property type="match status" value="1"/>
</dbReference>
<evidence type="ECO:0000256" key="9">
    <source>
        <dbReference type="ARBA" id="ARBA00023065"/>
    </source>
</evidence>
<comment type="subunit">
    <text evidence="11">The system is composed of three essential subunits: KdpA, KdpB and KdpC.</text>
</comment>
<dbReference type="Pfam" id="PF02669">
    <property type="entry name" value="KdpC"/>
    <property type="match status" value="1"/>
</dbReference>
<dbReference type="STRING" id="1285928.SAMN04487894_101447"/>
<keyword evidence="3 11" id="KW-0633">Potassium transport</keyword>
<evidence type="ECO:0000313" key="13">
    <source>
        <dbReference type="Proteomes" id="UP000198757"/>
    </source>
</evidence>
<evidence type="ECO:0000256" key="11">
    <source>
        <dbReference type="HAMAP-Rule" id="MF_00276"/>
    </source>
</evidence>
<dbReference type="AlphaFoldDB" id="A0A1G6J7S2"/>
<dbReference type="Proteomes" id="UP000198757">
    <property type="component" value="Unassembled WGS sequence"/>
</dbReference>
<proteinExistence type="inferred from homology"/>
<keyword evidence="10 11" id="KW-0472">Membrane</keyword>
<evidence type="ECO:0000256" key="4">
    <source>
        <dbReference type="ARBA" id="ARBA00022692"/>
    </source>
</evidence>